<protein>
    <submittedName>
        <fullName evidence="1">Uncharacterized protein</fullName>
    </submittedName>
</protein>
<name>A0A0B6YUH9_9EUPU</name>
<dbReference type="EMBL" id="HACG01013054">
    <property type="protein sequence ID" value="CEK59919.1"/>
    <property type="molecule type" value="Transcribed_RNA"/>
</dbReference>
<sequence>KVHLLRWAKRSPSQLMVSNVFVPRKPSRDCSMDLESDSNSLTGFSSGFSSLDSLPVVTSIEKYARSIPVDVPTRDLLSDHSTEDDSGLAYF</sequence>
<feature type="non-terminal residue" evidence="1">
    <location>
        <position position="91"/>
    </location>
</feature>
<reference evidence="1" key="1">
    <citation type="submission" date="2014-12" db="EMBL/GenBank/DDBJ databases">
        <title>Insight into the proteome of Arion vulgaris.</title>
        <authorList>
            <person name="Aradska J."/>
            <person name="Bulat T."/>
            <person name="Smidak R."/>
            <person name="Sarate P."/>
            <person name="Gangsoo J."/>
            <person name="Sialana F."/>
            <person name="Bilban M."/>
            <person name="Lubec G."/>
        </authorList>
    </citation>
    <scope>NUCLEOTIDE SEQUENCE</scope>
    <source>
        <tissue evidence="1">Skin</tissue>
    </source>
</reference>
<organism evidence="1">
    <name type="scientific">Arion vulgaris</name>
    <dbReference type="NCBI Taxonomy" id="1028688"/>
    <lineage>
        <taxon>Eukaryota</taxon>
        <taxon>Metazoa</taxon>
        <taxon>Spiralia</taxon>
        <taxon>Lophotrochozoa</taxon>
        <taxon>Mollusca</taxon>
        <taxon>Gastropoda</taxon>
        <taxon>Heterobranchia</taxon>
        <taxon>Euthyneura</taxon>
        <taxon>Panpulmonata</taxon>
        <taxon>Eupulmonata</taxon>
        <taxon>Stylommatophora</taxon>
        <taxon>Helicina</taxon>
        <taxon>Arionoidea</taxon>
        <taxon>Arionidae</taxon>
        <taxon>Arion</taxon>
    </lineage>
</organism>
<feature type="non-terminal residue" evidence="1">
    <location>
        <position position="1"/>
    </location>
</feature>
<dbReference type="AlphaFoldDB" id="A0A0B6YUH9"/>
<evidence type="ECO:0000313" key="1">
    <source>
        <dbReference type="EMBL" id="CEK59919.1"/>
    </source>
</evidence>
<proteinExistence type="predicted"/>
<gene>
    <name evidence="1" type="primary">ORF37852</name>
</gene>
<accession>A0A0B6YUH9</accession>